<organism evidence="1 2">
    <name type="scientific">Chryseobacterium kimseyorum</name>
    <dbReference type="NCBI Taxonomy" id="2984028"/>
    <lineage>
        <taxon>Bacteria</taxon>
        <taxon>Pseudomonadati</taxon>
        <taxon>Bacteroidota</taxon>
        <taxon>Flavobacteriia</taxon>
        <taxon>Flavobacteriales</taxon>
        <taxon>Weeksellaceae</taxon>
        <taxon>Chryseobacterium group</taxon>
        <taxon>Chryseobacterium</taxon>
    </lineage>
</organism>
<comment type="caution">
    <text evidence="1">The sequence shown here is derived from an EMBL/GenBank/DDBJ whole genome shotgun (WGS) entry which is preliminary data.</text>
</comment>
<protein>
    <recommendedName>
        <fullName evidence="3">DUF4468 domain-containing protein</fullName>
    </recommendedName>
</protein>
<accession>A0ABT3I300</accession>
<name>A0ABT3I300_9FLAO</name>
<evidence type="ECO:0000313" key="1">
    <source>
        <dbReference type="EMBL" id="MCW3170418.1"/>
    </source>
</evidence>
<gene>
    <name evidence="1" type="ORF">OMO38_17970</name>
</gene>
<evidence type="ECO:0008006" key="3">
    <source>
        <dbReference type="Google" id="ProtNLM"/>
    </source>
</evidence>
<proteinExistence type="predicted"/>
<keyword evidence="2" id="KW-1185">Reference proteome</keyword>
<reference evidence="1" key="1">
    <citation type="submission" date="2022-10" db="EMBL/GenBank/DDBJ databases">
        <title>Chryseobacterium babae sp. nov. isolated from the gut of the beetle Oryctes rhinoceros, and Chryseobacterium kimseyorum sp. nov., isolated from a stick insect rearing cage.</title>
        <authorList>
            <person name="Shelomi M."/>
            <person name="Han C.-J."/>
            <person name="Chen W.-M."/>
            <person name="Chen H.-K."/>
            <person name="Liaw S.-J."/>
            <person name="Muhle E."/>
            <person name="Clermont D."/>
        </authorList>
    </citation>
    <scope>NUCLEOTIDE SEQUENCE</scope>
    <source>
        <strain evidence="1">09-1422</strain>
    </source>
</reference>
<dbReference type="EMBL" id="JAPDHW010000019">
    <property type="protein sequence ID" value="MCW3170418.1"/>
    <property type="molecule type" value="Genomic_DNA"/>
</dbReference>
<dbReference type="RefSeq" id="WP_264751567.1">
    <property type="nucleotide sequence ID" value="NZ_JAPDHW010000019.1"/>
</dbReference>
<evidence type="ECO:0000313" key="2">
    <source>
        <dbReference type="Proteomes" id="UP001163731"/>
    </source>
</evidence>
<sequence>MKKVSTLIAAVCFTISYAQKVSDYKYIALPEKFSGFKSEQYKLDVLLSKTLKQKQYVVVSRSRSQWTAEANSNPCSVLNADVINDSGFLRNKIVLEFKDCNGKVVASQKGSTSIKEFEEGYQDALKQALVTVPVSSPKAMAVRAEAVVQEVQPSEPVREVALETVANSPSQSGKYSNGKVSLQKVQIDDSQFILVESNGSVPFATFKSTSKKDTFKVKLKSGESTIGYYENANIVIEMPKGNDDYSKEVFILN</sequence>
<dbReference type="Proteomes" id="UP001163731">
    <property type="component" value="Unassembled WGS sequence"/>
</dbReference>